<sequence>MTTGCGDALDLRFASVGGCTALTRRRYRWPLMIGRVFSDRTRSGVGSVTIQNCAGTIIPGDVVTQRIEVVDDGSAVVRGQGATVVSGVPGGQAAVENTYLRVDKGSRLLFDPSPRILTTYAHYRQRTSVTVEPGGWALVVDAVVLHPDLTDETFGSFESRVAVTAPDGTLLALDARMLETMPRVRHSPKAFGTVYVIGGELDAVLTALSRDLESLNVLTGENRVYLAVSDLPNRAGWAVGLAASDGGTLRAAIAAVAERIEAESCLVSVEPVTNSR</sequence>
<comment type="subcellular location">
    <subcellularLocation>
        <location evidence="3">Cytoplasm</location>
    </subcellularLocation>
</comment>
<proteinExistence type="inferred from homology"/>
<comment type="function">
    <text evidence="3">Required for maturation of urease via the functional incorporation of the urease nickel metallocenter.</text>
</comment>
<comment type="caution">
    <text evidence="4">The sequence shown here is derived from an EMBL/GenBank/DDBJ whole genome shotgun (WGS) entry which is preliminary data.</text>
</comment>
<accession>A0ABX2JSN6</accession>
<keyword evidence="2 3" id="KW-0143">Chaperone</keyword>
<evidence type="ECO:0000256" key="1">
    <source>
        <dbReference type="ARBA" id="ARBA00007177"/>
    </source>
</evidence>
<dbReference type="HAMAP" id="MF_01384">
    <property type="entry name" value="UreD"/>
    <property type="match status" value="1"/>
</dbReference>
<gene>
    <name evidence="3" type="primary">ureD</name>
    <name evidence="4" type="ORF">FEG63_09630</name>
</gene>
<comment type="similarity">
    <text evidence="1 3">Belongs to the UreD family.</text>
</comment>
<dbReference type="PANTHER" id="PTHR33643">
    <property type="entry name" value="UREASE ACCESSORY PROTEIN D"/>
    <property type="match status" value="1"/>
</dbReference>
<evidence type="ECO:0000313" key="4">
    <source>
        <dbReference type="EMBL" id="NTY59809.1"/>
    </source>
</evidence>
<dbReference type="EMBL" id="VBSB01000005">
    <property type="protein sequence ID" value="NTY59809.1"/>
    <property type="molecule type" value="Genomic_DNA"/>
</dbReference>
<dbReference type="PANTHER" id="PTHR33643:SF1">
    <property type="entry name" value="UREASE ACCESSORY PROTEIN D"/>
    <property type="match status" value="1"/>
</dbReference>
<keyword evidence="5" id="KW-1185">Reference proteome</keyword>
<keyword evidence="3" id="KW-0996">Nickel insertion</keyword>
<organism evidence="4 5">
    <name type="scientific">Mycolicibacterium sphagni</name>
    <dbReference type="NCBI Taxonomy" id="1786"/>
    <lineage>
        <taxon>Bacteria</taxon>
        <taxon>Bacillati</taxon>
        <taxon>Actinomycetota</taxon>
        <taxon>Actinomycetes</taxon>
        <taxon>Mycobacteriales</taxon>
        <taxon>Mycobacteriaceae</taxon>
        <taxon>Mycolicibacterium</taxon>
    </lineage>
</organism>
<dbReference type="Proteomes" id="UP000708347">
    <property type="component" value="Unassembled WGS sequence"/>
</dbReference>
<reference evidence="4 5" key="1">
    <citation type="submission" date="2019-05" db="EMBL/GenBank/DDBJ databases">
        <title>Mycolicibacterium sphagni ENV482 genome assembly.</title>
        <authorList>
            <person name="Chen W."/>
            <person name="Faulkner N.W."/>
            <person name="Hyman M.R."/>
        </authorList>
    </citation>
    <scope>NUCLEOTIDE SEQUENCE [LARGE SCALE GENOMIC DNA]</scope>
    <source>
        <strain evidence="4 5">ENV482</strain>
    </source>
</reference>
<name>A0ABX2JSN6_9MYCO</name>
<dbReference type="Pfam" id="PF01774">
    <property type="entry name" value="UreD"/>
    <property type="match status" value="1"/>
</dbReference>
<dbReference type="InterPro" id="IPR002669">
    <property type="entry name" value="UreD"/>
</dbReference>
<evidence type="ECO:0000256" key="2">
    <source>
        <dbReference type="ARBA" id="ARBA00023186"/>
    </source>
</evidence>
<evidence type="ECO:0000313" key="5">
    <source>
        <dbReference type="Proteomes" id="UP000708347"/>
    </source>
</evidence>
<evidence type="ECO:0000256" key="3">
    <source>
        <dbReference type="HAMAP-Rule" id="MF_01384"/>
    </source>
</evidence>
<keyword evidence="3" id="KW-0963">Cytoplasm</keyword>
<protein>
    <recommendedName>
        <fullName evidence="3">Urease accessory protein UreD</fullName>
    </recommendedName>
</protein>
<dbReference type="RefSeq" id="WP_174397641.1">
    <property type="nucleotide sequence ID" value="NZ_VBSB01000005.1"/>
</dbReference>
<comment type="subunit">
    <text evidence="3">UreD, UreF and UreG form a complex that acts as a GTP-hydrolysis-dependent molecular chaperone, activating the urease apoprotein by helping to assemble the nickel containing metallocenter of UreC. The UreE protein probably delivers the nickel.</text>
</comment>